<dbReference type="AlphaFoldDB" id="A0A9N9QBX1"/>
<accession>A0A9N9QBX1</accession>
<dbReference type="EMBL" id="CAJVRM010000538">
    <property type="protein sequence ID" value="CAG8981902.1"/>
    <property type="molecule type" value="Genomic_DNA"/>
</dbReference>
<proteinExistence type="predicted"/>
<reference evidence="3" key="1">
    <citation type="submission" date="2021-07" db="EMBL/GenBank/DDBJ databases">
        <authorList>
            <person name="Durling M."/>
        </authorList>
    </citation>
    <scope>NUCLEOTIDE SEQUENCE</scope>
</reference>
<keyword evidence="1" id="KW-1133">Transmembrane helix</keyword>
<dbReference type="OrthoDB" id="5392263at2759"/>
<feature type="transmembrane region" description="Helical" evidence="1">
    <location>
        <begin position="193"/>
        <end position="210"/>
    </location>
</feature>
<evidence type="ECO:0000313" key="4">
    <source>
        <dbReference type="Proteomes" id="UP000701801"/>
    </source>
</evidence>
<gene>
    <name evidence="3" type="ORF">HYALB_00013862</name>
</gene>
<protein>
    <submittedName>
        <fullName evidence="3">Uncharacterized protein</fullName>
    </submittedName>
</protein>
<feature type="signal peptide" evidence="2">
    <location>
        <begin position="1"/>
        <end position="26"/>
    </location>
</feature>
<feature type="transmembrane region" description="Helical" evidence="1">
    <location>
        <begin position="216"/>
        <end position="237"/>
    </location>
</feature>
<feature type="transmembrane region" description="Helical" evidence="1">
    <location>
        <begin position="425"/>
        <end position="445"/>
    </location>
</feature>
<keyword evidence="1" id="KW-0472">Membrane</keyword>
<evidence type="ECO:0000313" key="3">
    <source>
        <dbReference type="EMBL" id="CAG8981902.1"/>
    </source>
</evidence>
<feature type="transmembrane region" description="Helical" evidence="1">
    <location>
        <begin position="382"/>
        <end position="405"/>
    </location>
</feature>
<dbReference type="Proteomes" id="UP000701801">
    <property type="component" value="Unassembled WGS sequence"/>
</dbReference>
<keyword evidence="4" id="KW-1185">Reference proteome</keyword>
<feature type="chain" id="PRO_5040405678" evidence="2">
    <location>
        <begin position="27"/>
        <end position="771"/>
    </location>
</feature>
<evidence type="ECO:0000256" key="2">
    <source>
        <dbReference type="SAM" id="SignalP"/>
    </source>
</evidence>
<name>A0A9N9QBX1_9HELO</name>
<keyword evidence="2" id="KW-0732">Signal</keyword>
<feature type="transmembrane region" description="Helical" evidence="1">
    <location>
        <begin position="641"/>
        <end position="662"/>
    </location>
</feature>
<feature type="transmembrane region" description="Helical" evidence="1">
    <location>
        <begin position="541"/>
        <end position="566"/>
    </location>
</feature>
<sequence length="771" mass="86737">MDSLFKSHYPIFILLALFPILSSSVATDSSKHSQGNFTSLSDAVPQLSNLTYLLPTTHKKAPTLGGQNFTHCCLLAVNASLEVIGGYLRKTETDYIGATVEEFLQRSEDGQFPCTATWDGDIRGAPKVSVPAGWLESTCPGWQMSDSKKGHESQWITPFVGFLLPSVVFVLTIPRRRKLAVWKKLFVPDFSQLISWIVAPFAMILAGIFVCCDTLIWLATCFAFASPMILSGIYEAYLDQKVISFLTEKTANLRLTLDMRARLLFVVLVGNLDLDPEQIRGDEELVILSHGKHSDDNERWPNFRPNAPRNPSSPWTHIENLVSPLRSYRDAALGSPRQWPLHDVKCTIPNCTDLYCKEVPLRRNFFVRKEIGRTKTRIRTMLATQLSFGSSVGSPVVFFLGAFSFTLVTTLASLGDEDTSLDLAFGMWYMIIPHISIVSGLLLAGNNPNTLEGVMALEFGDVEEKESFETKHWLNSIFELAYESRYRPKWLWERGRSKQDWIDRVISTYEVRAPSGRRGSMVPDEDMAALRVATTLGFTGWTIVLALTLLLMGVPFVLAFVVSFFTPQVGVSCRSFTILIYAIAQLCQVILWMWAYAGPPSKGKYFTFFRKGGFLDQKGFFTPTNIKTLWTQKTFRSLPTLWALIWFNLAMLFGLGGVMSTIGGTMMQLMGVYTSSKCSINASWWTRPHEHIIVTISKNSELEIRDAKKYWIPCAITAILFLGLVSFCGWWYQRRLRGLFRNLVSELGSPRTDREDIRAVVVPSRNGSLGG</sequence>
<keyword evidence="1" id="KW-0812">Transmembrane</keyword>
<feature type="transmembrane region" description="Helical" evidence="1">
    <location>
        <begin position="155"/>
        <end position="173"/>
    </location>
</feature>
<evidence type="ECO:0000256" key="1">
    <source>
        <dbReference type="SAM" id="Phobius"/>
    </source>
</evidence>
<organism evidence="3 4">
    <name type="scientific">Hymenoscyphus albidus</name>
    <dbReference type="NCBI Taxonomy" id="595503"/>
    <lineage>
        <taxon>Eukaryota</taxon>
        <taxon>Fungi</taxon>
        <taxon>Dikarya</taxon>
        <taxon>Ascomycota</taxon>
        <taxon>Pezizomycotina</taxon>
        <taxon>Leotiomycetes</taxon>
        <taxon>Helotiales</taxon>
        <taxon>Helotiaceae</taxon>
        <taxon>Hymenoscyphus</taxon>
    </lineage>
</organism>
<feature type="transmembrane region" description="Helical" evidence="1">
    <location>
        <begin position="710"/>
        <end position="732"/>
    </location>
</feature>
<feature type="transmembrane region" description="Helical" evidence="1">
    <location>
        <begin position="578"/>
        <end position="597"/>
    </location>
</feature>
<comment type="caution">
    <text evidence="3">The sequence shown here is derived from an EMBL/GenBank/DDBJ whole genome shotgun (WGS) entry which is preliminary data.</text>
</comment>